<proteinExistence type="inferred from homology"/>
<dbReference type="GO" id="GO:0009279">
    <property type="term" value="C:cell outer membrane"/>
    <property type="evidence" value="ECO:0007669"/>
    <property type="project" value="UniProtKB-SubCell"/>
</dbReference>
<dbReference type="InterPro" id="IPR023996">
    <property type="entry name" value="TonB-dep_OMP_SusC/RagA"/>
</dbReference>
<dbReference type="Proteomes" id="UP001138686">
    <property type="component" value="Unassembled WGS sequence"/>
</dbReference>
<organism evidence="4 5">
    <name type="scientific">Halomarinibacterium sedimenti</name>
    <dbReference type="NCBI Taxonomy" id="2857106"/>
    <lineage>
        <taxon>Bacteria</taxon>
        <taxon>Pseudomonadati</taxon>
        <taxon>Bacteroidota</taxon>
        <taxon>Flavobacteriia</taxon>
        <taxon>Flavobacteriales</taxon>
        <taxon>Flavobacteriaceae</taxon>
        <taxon>Halomarinibacterium</taxon>
    </lineage>
</organism>
<feature type="signal peptide" evidence="2">
    <location>
        <begin position="1"/>
        <end position="24"/>
    </location>
</feature>
<name>A0A9X1JUH6_9FLAO</name>
<keyword evidence="1" id="KW-0998">Cell outer membrane</keyword>
<dbReference type="Pfam" id="PF13715">
    <property type="entry name" value="CarbopepD_reg_2"/>
    <property type="match status" value="1"/>
</dbReference>
<comment type="similarity">
    <text evidence="1">Belongs to the TonB-dependent receptor family.</text>
</comment>
<keyword evidence="1" id="KW-1134">Transmembrane beta strand</keyword>
<dbReference type="RefSeq" id="WP_219050757.1">
    <property type="nucleotide sequence ID" value="NZ_JAHWDP010000001.1"/>
</dbReference>
<evidence type="ECO:0000256" key="1">
    <source>
        <dbReference type="PROSITE-ProRule" id="PRU01360"/>
    </source>
</evidence>
<dbReference type="NCBIfam" id="TIGR04056">
    <property type="entry name" value="OMP_RagA_SusC"/>
    <property type="match status" value="1"/>
</dbReference>
<accession>A0A9X1JUH6</accession>
<dbReference type="InterPro" id="IPR023997">
    <property type="entry name" value="TonB-dep_OMP_SusC/RagA_CS"/>
</dbReference>
<evidence type="ECO:0000313" key="4">
    <source>
        <dbReference type="EMBL" id="MBW2936859.1"/>
    </source>
</evidence>
<dbReference type="InterPro" id="IPR039426">
    <property type="entry name" value="TonB-dep_rcpt-like"/>
</dbReference>
<keyword evidence="1" id="KW-0813">Transport</keyword>
<evidence type="ECO:0000256" key="2">
    <source>
        <dbReference type="SAM" id="SignalP"/>
    </source>
</evidence>
<dbReference type="EMBL" id="JAHWDP010000001">
    <property type="protein sequence ID" value="MBW2936859.1"/>
    <property type="molecule type" value="Genomic_DNA"/>
</dbReference>
<keyword evidence="2" id="KW-0732">Signal</keyword>
<dbReference type="Pfam" id="PF07715">
    <property type="entry name" value="Plug"/>
    <property type="match status" value="1"/>
</dbReference>
<sequence length="1039" mass="111877">MKNKLLTKLLLLPLFILMGSSALAQITVGGNVSDANGPVPGVNVIVKGTSNGAQSDFDGNYSLDNVATDAVLVFSYIGYTTQEVSVNGKSTVNVFLQEDVESLAEVVVIGYGTTTVRDATGSVTAVTSEDFNQGVITSPEQLIQGKTAGVQISQSSGEPGAGIDIRIRGANSVRSNNNPLFVVDGIPLSGGNTSAEGANIGVGTTASKNPLSFLNPNDIESISILKDASATAIYGSRGANGVVFITTKSGKGARGSSWDFSSNLSIASVPKKYDLLSGDEFLEQTELAGFNVSEKDFGSNTDWQDYIFRTSASTNNDLSYSNNYGSGNLRATFGYGKTFGVVENSDLERITGRLNMNHRLLNNKLKLGLQSSISRVNDETAPLGGSAGFRGDLIGAAYSANPTWPTNPDFDGTGGLLSPATALAYTQNISNTNRALVNFSAEYAIIPELSAKINLGYDTSESTRTAVASGRARNFDQGAFGNGIGAINDLNTESKLLEATLNYKKDFSNSSLDVLVGYSFQDFQRDGRNISGWGFFTEDMNEMGEDLENTANRIEDNITGDYQQYGYAGNISDGIFVNRLFPEPSTDFIVGLGNLGVKSLFVDTFDNTDEIQSYFGRINYSIADKYLFTGTVRADGSSRFGEDNQYGIFPSGAFAWKINNEDFVGDSVSTLKLRLGYGITGNQEGLGYGNFTQRQRYAGGDVISDGGEINIPGIVDVSFPNPELKWEETTQYGVGLDFGFNDDRFTGTVDVYRKETTDLLFNVLAAQPSVQPFLFLNLPDSKVVNEGIEFSLAYDIIDGEDISWNAGFNVAYNKNMVEELQGEFNAGTIRGQGLSLAFAQKLQAGQPLFSYFLREFEGFDPATGQPIQTDVQEFVDKSALPDLTGGFSTSFSYKNWTASTYFAGQFGHYIYNNTANAFFTAGAFRGGRNVPLDVLTTGESFDAAADVSTRFLESGDFIRMQNATVSYAWPLKEDAFFSNLVLSVTGQNLFVITDYTGLDPEVSSSPAGADLLNGLPVFGIDYASFPRPRTFTLGFNAKF</sequence>
<dbReference type="PROSITE" id="PS52016">
    <property type="entry name" value="TONB_DEPENDENT_REC_3"/>
    <property type="match status" value="1"/>
</dbReference>
<evidence type="ECO:0000313" key="5">
    <source>
        <dbReference type="Proteomes" id="UP001138686"/>
    </source>
</evidence>
<dbReference type="NCBIfam" id="TIGR04057">
    <property type="entry name" value="SusC_RagA_signa"/>
    <property type="match status" value="1"/>
</dbReference>
<keyword evidence="1" id="KW-0812">Transmembrane</keyword>
<keyword evidence="5" id="KW-1185">Reference proteome</keyword>
<dbReference type="AlphaFoldDB" id="A0A9X1JUH6"/>
<evidence type="ECO:0000259" key="3">
    <source>
        <dbReference type="Pfam" id="PF07715"/>
    </source>
</evidence>
<reference evidence="4" key="1">
    <citation type="submission" date="2021-07" db="EMBL/GenBank/DDBJ databases">
        <title>Aureisphaera sp. CAU 1614 isolated from sea sediment.</title>
        <authorList>
            <person name="Kim W."/>
        </authorList>
    </citation>
    <scope>NUCLEOTIDE SEQUENCE</scope>
    <source>
        <strain evidence="4">CAU 1614</strain>
    </source>
</reference>
<feature type="domain" description="TonB-dependent receptor plug" evidence="3">
    <location>
        <begin position="116"/>
        <end position="242"/>
    </location>
</feature>
<feature type="chain" id="PRO_5040749565" evidence="2">
    <location>
        <begin position="25"/>
        <end position="1039"/>
    </location>
</feature>
<keyword evidence="1" id="KW-0472">Membrane</keyword>
<comment type="subcellular location">
    <subcellularLocation>
        <location evidence="1">Cell outer membrane</location>
        <topology evidence="1">Multi-pass membrane protein</topology>
    </subcellularLocation>
</comment>
<comment type="caution">
    <text evidence="4">The sequence shown here is derived from an EMBL/GenBank/DDBJ whole genome shotgun (WGS) entry which is preliminary data.</text>
</comment>
<gene>
    <name evidence="4" type="ORF">KXJ69_02005</name>
</gene>
<dbReference type="InterPro" id="IPR012910">
    <property type="entry name" value="Plug_dom"/>
</dbReference>
<protein>
    <submittedName>
        <fullName evidence="4">SusC/RagA family TonB-linked outer membrane protein</fullName>
    </submittedName>
</protein>